<protein>
    <recommendedName>
        <fullName evidence="6">AAA+ ATPase domain-containing protein</fullName>
    </recommendedName>
</protein>
<accession>A0A835JMU0</accession>
<evidence type="ECO:0000256" key="5">
    <source>
        <dbReference type="SAM" id="Coils"/>
    </source>
</evidence>
<dbReference type="GO" id="GO:0005524">
    <property type="term" value="F:ATP binding"/>
    <property type="evidence" value="ECO:0007669"/>
    <property type="project" value="UniProtKB-KW"/>
</dbReference>
<dbReference type="GO" id="GO:0043531">
    <property type="term" value="F:ADP binding"/>
    <property type="evidence" value="ECO:0007669"/>
    <property type="project" value="InterPro"/>
</dbReference>
<dbReference type="Pfam" id="PF00931">
    <property type="entry name" value="NB-ARC"/>
    <property type="match status" value="1"/>
</dbReference>
<evidence type="ECO:0000313" key="7">
    <source>
        <dbReference type="EMBL" id="KAF9669910.1"/>
    </source>
</evidence>
<dbReference type="PRINTS" id="PR00364">
    <property type="entry name" value="DISEASERSIST"/>
</dbReference>
<evidence type="ECO:0000256" key="2">
    <source>
        <dbReference type="ARBA" id="ARBA00022741"/>
    </source>
</evidence>
<dbReference type="SMART" id="SM00382">
    <property type="entry name" value="AAA"/>
    <property type="match status" value="1"/>
</dbReference>
<keyword evidence="5" id="KW-0175">Coiled coil</keyword>
<dbReference type="InterPro" id="IPR003593">
    <property type="entry name" value="AAA+_ATPase"/>
</dbReference>
<dbReference type="PANTHER" id="PTHR33463">
    <property type="entry name" value="NB-ARC DOMAIN-CONTAINING PROTEIN-RELATED"/>
    <property type="match status" value="1"/>
</dbReference>
<dbReference type="Gene3D" id="3.40.50.300">
    <property type="entry name" value="P-loop containing nucleotide triphosphate hydrolases"/>
    <property type="match status" value="1"/>
</dbReference>
<dbReference type="Pfam" id="PF23247">
    <property type="entry name" value="LRR_RPS2"/>
    <property type="match status" value="5"/>
</dbReference>
<dbReference type="EMBL" id="JADGMS010000013">
    <property type="protein sequence ID" value="KAF9669910.1"/>
    <property type="molecule type" value="Genomic_DNA"/>
</dbReference>
<dbReference type="Gene3D" id="1.10.8.430">
    <property type="entry name" value="Helical domain of apoptotic protease-activating factors"/>
    <property type="match status" value="1"/>
</dbReference>
<evidence type="ECO:0000259" key="6">
    <source>
        <dbReference type="SMART" id="SM00382"/>
    </source>
</evidence>
<name>A0A835JMU0_9ROSI</name>
<gene>
    <name evidence="7" type="ORF">SADUNF_Sadunf13G0013800</name>
</gene>
<dbReference type="Gene3D" id="3.80.10.10">
    <property type="entry name" value="Ribonuclease Inhibitor"/>
    <property type="match status" value="5"/>
</dbReference>
<dbReference type="InterPro" id="IPR042197">
    <property type="entry name" value="Apaf_helical"/>
</dbReference>
<feature type="domain" description="AAA+ ATPase" evidence="6">
    <location>
        <begin position="171"/>
        <end position="307"/>
    </location>
</feature>
<evidence type="ECO:0000313" key="8">
    <source>
        <dbReference type="Proteomes" id="UP000657918"/>
    </source>
</evidence>
<evidence type="ECO:0000256" key="4">
    <source>
        <dbReference type="ARBA" id="ARBA00022840"/>
    </source>
</evidence>
<dbReference type="InterPro" id="IPR057135">
    <property type="entry name" value="At4g27190-like_LRR"/>
</dbReference>
<dbReference type="InterPro" id="IPR050905">
    <property type="entry name" value="Plant_NBS-LRR"/>
</dbReference>
<sequence>MEILSSMASTVVELLFDPIRRSVTSVYNYSRYVKSLETRLEELSDNKTRVLHSVEEAKNKTEVIEDDVENWLASVDGITEEAYRVLKDKDKAKKRCFMGLFPNVMTRYRISTEIKSIQEKADKISLRGKFDRVSYLPARRGIGDRSVKDYEAFESRRQVLDEILEALKDNDVNLVGVYGMPGVGKTTIVKKVAGQVKANRIFDMVVLAVVSKTPDLRKIQGEIADGLGFKFEAETNSGRAQRLHERLKSERKVLVILDDIWERLELDDVGIPSGSDHRGCKILMTSRDRNALYRGMDTKKLFHLQVLLENEAWNLFKNMAGDAIKYPDLQLVAVEVAKRCAGLPILLVTVASALKDGDLSEWKDALERLKRFDKDEIDSRVYSALELSYTSLKGEEIKSVFLLCGQLEPHRIAILDLLKYSVGLGLFKRISTLEEARHRLNKLVNDLIASCLLEGGADGMVKMHDVLHCFAASVASRDHHVFALSSATVLREWPAKDMLEQCSAISLPACKISGLPEVLNCPKMESFILYNGDPSLKIPDCLFKGTKALQLMDMTAVQLPTLPSSLQFLEKLQTLCLDYCGLGDIALIGELKMLKVLSLIGSNIGRLPREIGKLTRLQLLDLTDNPTLEIIPPNVLSCLTQLEDLYMENSFLQWGVEGLDSRRNNASLAELKYLPYLSTLYLHITDPMILPKDFFSKKLERFNILIGEGWEWSSKREISTIMKLKISASIQSEEGIQQLLKRTEDLHLDGLEGVKSVSYELDGQGFPSLKHLHIQNSLEIRYIVDSTMLSPIVDFPFLVSLSLDNLNKFEKICNGQPVAESFSKLRILKVKSCPMLKNLFSLHMERGLLQLEKISITDCKIMEVIVAEESGGAANEDEAIKLTQLRTLTLEYLPRFTSVSSKSNAASISQTRPEPLITGVRSNEIASDTGLRSPMTLFNKKIEFPNLEDLKLSSIRVEKIWQDQPGELSYWFVRLTSLIVEGCPNLKYLFTTSMVESLGQLKRLELCDCVLMEEIIIKNGLGEEENVRGMMLPKLEFLKLKDLPNLTRFCTGHLIQCYFLQELWIENCPALNTFISNSLSIDAVSNNLFGETNSTLFDEKVAFPNIEKLRILGMDNLNMIWHTEFHSDSFCKLKVLNVKQGNKLLNIFPPNMLRRFQNLEHLEVDSCASLEEVFDLRSLMNEKESHVVTAFKLKNMYVWNLQKMKKVWNTNPHGILSFQNLHLVNATKCPSLKSLFPASVALGLSQLEELKLLFCGVEEIVAEEERLGEAPKFVFPKTSSFILWGLPKLKSFYPGRHTSEWPALKKIDVHLCDEVPVFDLELQSTQGACTQDQLGIQVQQPLFSFEKVIPNLEELSLNVKDAAKVCQGQFSADLFHKLRVLKLQCFYSASVEFPFGILHRFHNMEKLVVTGDYFKELFPRQLVDEEEHTLARIRCLELFYLPFLEKIWNQDLRVDQLLQNLETLEVGFCDSLINLAPSASSFGNLTALHVRGCKALKYLVTSSTARSLVQLSVMSIKECKMVTEIVASNGDEVGNEIIFRKLESLKLDCLASLTSFCSVDFTFRFPCLTEVIVTNCPEMKTFSLGILSTPKLQKVWLSEEKDKGHWKRDLNITIQQLHI</sequence>
<keyword evidence="4" id="KW-0067">ATP-binding</keyword>
<dbReference type="CDD" id="cd00009">
    <property type="entry name" value="AAA"/>
    <property type="match status" value="1"/>
</dbReference>
<comment type="similarity">
    <text evidence="1">Belongs to the disease resistance NB-LRR family.</text>
</comment>
<dbReference type="InterPro" id="IPR027417">
    <property type="entry name" value="P-loop_NTPase"/>
</dbReference>
<dbReference type="SUPFAM" id="SSF52058">
    <property type="entry name" value="L domain-like"/>
    <property type="match status" value="2"/>
</dbReference>
<proteinExistence type="inferred from homology"/>
<evidence type="ECO:0000256" key="1">
    <source>
        <dbReference type="ARBA" id="ARBA00008894"/>
    </source>
</evidence>
<dbReference type="PANTHER" id="PTHR33463:SF203">
    <property type="entry name" value="AAA+ ATPASE DOMAIN-CONTAINING PROTEIN"/>
    <property type="match status" value="1"/>
</dbReference>
<dbReference type="InterPro" id="IPR002182">
    <property type="entry name" value="NB-ARC"/>
</dbReference>
<keyword evidence="3" id="KW-0611">Plant defense</keyword>
<dbReference type="SUPFAM" id="SSF52047">
    <property type="entry name" value="RNI-like"/>
    <property type="match status" value="1"/>
</dbReference>
<reference evidence="7 8" key="1">
    <citation type="submission" date="2020-10" db="EMBL/GenBank/DDBJ databases">
        <title>Plant Genome Project.</title>
        <authorList>
            <person name="Zhang R.-G."/>
        </authorList>
    </citation>
    <scope>NUCLEOTIDE SEQUENCE [LARGE SCALE GENOMIC DNA]</scope>
    <source>
        <strain evidence="7">FAFU-HL-1</strain>
        <tissue evidence="7">Leaf</tissue>
    </source>
</reference>
<organism evidence="7 8">
    <name type="scientific">Salix dunnii</name>
    <dbReference type="NCBI Taxonomy" id="1413687"/>
    <lineage>
        <taxon>Eukaryota</taxon>
        <taxon>Viridiplantae</taxon>
        <taxon>Streptophyta</taxon>
        <taxon>Embryophyta</taxon>
        <taxon>Tracheophyta</taxon>
        <taxon>Spermatophyta</taxon>
        <taxon>Magnoliopsida</taxon>
        <taxon>eudicotyledons</taxon>
        <taxon>Gunneridae</taxon>
        <taxon>Pentapetalae</taxon>
        <taxon>rosids</taxon>
        <taxon>fabids</taxon>
        <taxon>Malpighiales</taxon>
        <taxon>Salicaceae</taxon>
        <taxon>Saliceae</taxon>
        <taxon>Salix</taxon>
    </lineage>
</organism>
<dbReference type="FunFam" id="3.40.50.300:FF:001091">
    <property type="entry name" value="Probable disease resistance protein At1g61300"/>
    <property type="match status" value="1"/>
</dbReference>
<keyword evidence="2" id="KW-0547">Nucleotide-binding</keyword>
<comment type="caution">
    <text evidence="7">The sequence shown here is derived from an EMBL/GenBank/DDBJ whole genome shotgun (WGS) entry which is preliminary data.</text>
</comment>
<dbReference type="SUPFAM" id="SSF52540">
    <property type="entry name" value="P-loop containing nucleoside triphosphate hydrolases"/>
    <property type="match status" value="1"/>
</dbReference>
<dbReference type="InterPro" id="IPR032675">
    <property type="entry name" value="LRR_dom_sf"/>
</dbReference>
<keyword evidence="8" id="KW-1185">Reference proteome</keyword>
<dbReference type="OrthoDB" id="1747797at2759"/>
<evidence type="ECO:0000256" key="3">
    <source>
        <dbReference type="ARBA" id="ARBA00022821"/>
    </source>
</evidence>
<feature type="coiled-coil region" evidence="5">
    <location>
        <begin position="33"/>
        <end position="60"/>
    </location>
</feature>
<dbReference type="Proteomes" id="UP000657918">
    <property type="component" value="Unassembled WGS sequence"/>
</dbReference>
<dbReference type="GO" id="GO:0006952">
    <property type="term" value="P:defense response"/>
    <property type="evidence" value="ECO:0007669"/>
    <property type="project" value="UniProtKB-KW"/>
</dbReference>